<dbReference type="EMBL" id="CM042029">
    <property type="protein sequence ID" value="KAI3793051.1"/>
    <property type="molecule type" value="Genomic_DNA"/>
</dbReference>
<evidence type="ECO:0000313" key="1">
    <source>
        <dbReference type="EMBL" id="KAI3793051.1"/>
    </source>
</evidence>
<sequence length="121" mass="13755">MAARAHDVAVLAMRGRSACLNFADSLWRLPIPESGNVKDIQKAAVEAAEALRPVESDVVEIEERKEIPGNVFYFDDESVFEMPRFLADMAEGMMLPPPQTVEYDNCHDELEFYVDESLWIF</sequence>
<proteinExistence type="predicted"/>
<organism evidence="1 2">
    <name type="scientific">Smallanthus sonchifolius</name>
    <dbReference type="NCBI Taxonomy" id="185202"/>
    <lineage>
        <taxon>Eukaryota</taxon>
        <taxon>Viridiplantae</taxon>
        <taxon>Streptophyta</taxon>
        <taxon>Embryophyta</taxon>
        <taxon>Tracheophyta</taxon>
        <taxon>Spermatophyta</taxon>
        <taxon>Magnoliopsida</taxon>
        <taxon>eudicotyledons</taxon>
        <taxon>Gunneridae</taxon>
        <taxon>Pentapetalae</taxon>
        <taxon>asterids</taxon>
        <taxon>campanulids</taxon>
        <taxon>Asterales</taxon>
        <taxon>Asteraceae</taxon>
        <taxon>Asteroideae</taxon>
        <taxon>Heliantheae alliance</taxon>
        <taxon>Millerieae</taxon>
        <taxon>Smallanthus</taxon>
    </lineage>
</organism>
<name>A0ACB9HCJ2_9ASTR</name>
<comment type="caution">
    <text evidence="1">The sequence shown here is derived from an EMBL/GenBank/DDBJ whole genome shotgun (WGS) entry which is preliminary data.</text>
</comment>
<reference evidence="1 2" key="2">
    <citation type="journal article" date="2022" name="Mol. Ecol. Resour.">
        <title>The genomes of chicory, endive, great burdock and yacon provide insights into Asteraceae paleo-polyploidization history and plant inulin production.</title>
        <authorList>
            <person name="Fan W."/>
            <person name="Wang S."/>
            <person name="Wang H."/>
            <person name="Wang A."/>
            <person name="Jiang F."/>
            <person name="Liu H."/>
            <person name="Zhao H."/>
            <person name="Xu D."/>
            <person name="Zhang Y."/>
        </authorList>
    </citation>
    <scope>NUCLEOTIDE SEQUENCE [LARGE SCALE GENOMIC DNA]</scope>
    <source>
        <strain evidence="2">cv. Yunnan</strain>
        <tissue evidence="1">Leaves</tissue>
    </source>
</reference>
<reference evidence="2" key="1">
    <citation type="journal article" date="2022" name="Mol. Ecol. Resour.">
        <title>The genomes of chicory, endive, great burdock and yacon provide insights into Asteraceae palaeo-polyploidization history and plant inulin production.</title>
        <authorList>
            <person name="Fan W."/>
            <person name="Wang S."/>
            <person name="Wang H."/>
            <person name="Wang A."/>
            <person name="Jiang F."/>
            <person name="Liu H."/>
            <person name="Zhao H."/>
            <person name="Xu D."/>
            <person name="Zhang Y."/>
        </authorList>
    </citation>
    <scope>NUCLEOTIDE SEQUENCE [LARGE SCALE GENOMIC DNA]</scope>
    <source>
        <strain evidence="2">cv. Yunnan</strain>
    </source>
</reference>
<protein>
    <submittedName>
        <fullName evidence="1">Uncharacterized protein</fullName>
    </submittedName>
</protein>
<dbReference type="Proteomes" id="UP001056120">
    <property type="component" value="Linkage Group LG12"/>
</dbReference>
<keyword evidence="2" id="KW-1185">Reference proteome</keyword>
<gene>
    <name evidence="1" type="ORF">L1987_35663</name>
</gene>
<evidence type="ECO:0000313" key="2">
    <source>
        <dbReference type="Proteomes" id="UP001056120"/>
    </source>
</evidence>
<accession>A0ACB9HCJ2</accession>